<keyword evidence="1" id="KW-1133">Transmembrane helix</keyword>
<feature type="signal peptide" evidence="2">
    <location>
        <begin position="1"/>
        <end position="21"/>
    </location>
</feature>
<feature type="chain" id="PRO_5047265148" evidence="2">
    <location>
        <begin position="22"/>
        <end position="216"/>
    </location>
</feature>
<dbReference type="Proteomes" id="UP001596116">
    <property type="component" value="Unassembled WGS sequence"/>
</dbReference>
<organism evidence="3 4">
    <name type="scientific">Hyphococcus aureus</name>
    <dbReference type="NCBI Taxonomy" id="2666033"/>
    <lineage>
        <taxon>Bacteria</taxon>
        <taxon>Pseudomonadati</taxon>
        <taxon>Pseudomonadota</taxon>
        <taxon>Alphaproteobacteria</taxon>
        <taxon>Parvularculales</taxon>
        <taxon>Parvularculaceae</taxon>
        <taxon>Hyphococcus</taxon>
    </lineage>
</organism>
<evidence type="ECO:0000256" key="2">
    <source>
        <dbReference type="SAM" id="SignalP"/>
    </source>
</evidence>
<dbReference type="EMBL" id="JBHPON010000002">
    <property type="protein sequence ID" value="MFC6037125.1"/>
    <property type="molecule type" value="Genomic_DNA"/>
</dbReference>
<sequence>MRKALISVAAVAAAGLGVAHAAVLDFVAEAAGNERGVADGTVINFDGLNVTFSSLSAGAFYAYFDDLDALGKPAGLGVCEVLAAGPGSECANTADDNIRADEAVTLTFDQTVAVSGFSFTDKDHNDLNSNNINTLLIAINDPMDFVQYTFAEAVALVIAGVDLIRFAFDTTSQTGAQFYVNGFEAVPSDVPLPAAAPLLIMGMAGLSFAGRRRKQA</sequence>
<keyword evidence="1" id="KW-0812">Transmembrane</keyword>
<accession>A0ABW1L0H1</accession>
<keyword evidence="1" id="KW-0472">Membrane</keyword>
<reference evidence="3 4" key="1">
    <citation type="submission" date="2024-09" db="EMBL/GenBank/DDBJ databases">
        <authorList>
            <person name="Zhang Z.-H."/>
        </authorList>
    </citation>
    <scope>NUCLEOTIDE SEQUENCE [LARGE SCALE GENOMIC DNA]</scope>
    <source>
        <strain evidence="3 4">HHTR114</strain>
    </source>
</reference>
<evidence type="ECO:0000256" key="1">
    <source>
        <dbReference type="SAM" id="Phobius"/>
    </source>
</evidence>
<keyword evidence="2" id="KW-0732">Signal</keyword>
<evidence type="ECO:0000313" key="4">
    <source>
        <dbReference type="Proteomes" id="UP001596116"/>
    </source>
</evidence>
<protein>
    <submittedName>
        <fullName evidence="3">VPLPA-CTERM sorting domain-containing protein</fullName>
    </submittedName>
</protein>
<comment type="caution">
    <text evidence="3">The sequence shown here is derived from an EMBL/GenBank/DDBJ whole genome shotgun (WGS) entry which is preliminary data.</text>
</comment>
<name>A0ABW1L0H1_9PROT</name>
<proteinExistence type="predicted"/>
<keyword evidence="4" id="KW-1185">Reference proteome</keyword>
<feature type="transmembrane region" description="Helical" evidence="1">
    <location>
        <begin position="190"/>
        <end position="210"/>
    </location>
</feature>
<dbReference type="NCBIfam" id="TIGR03370">
    <property type="entry name" value="VPLPA-CTERM"/>
    <property type="match status" value="1"/>
</dbReference>
<dbReference type="InterPro" id="IPR022472">
    <property type="entry name" value="VPLPA-CTERM"/>
</dbReference>
<evidence type="ECO:0000313" key="3">
    <source>
        <dbReference type="EMBL" id="MFC6037125.1"/>
    </source>
</evidence>
<dbReference type="RefSeq" id="WP_379881631.1">
    <property type="nucleotide sequence ID" value="NZ_JBHPON010000002.1"/>
</dbReference>
<gene>
    <name evidence="3" type="ORF">ACFMB1_16335</name>
</gene>